<sequence length="373" mass="40217">MTIHWPRLGVEEEFLVVDPVTREVTPGAAAVVSEAERHLGTRVCGEITKLQVETRTAACHTTVDLHAQLVEARSALASAAAAEQLRVMASGSPVLGRAIPPPMTEGPRQDRGNAMFRGLHDELSICAVHVHVESPDRERAVRISNHLRPYLPTLIALTANSPYWAERDTGYASWRTMTWHRWPVAGPPPYFTSADHYDGLVDTLLDAGALVDKGTIFWDVRLSAHQPTLEVRASDVPVSAAESAALAALVRGLVVAAGRAVDAGDPGPQVQPELMRLAYWRAARDGFGGCGVDVHSGQLKPAAELAHRLLDVARPALADMGDLDRVSEWLRQLGSEGDGATRQRRVAARAGGLTDVVDHLVARTAAREESTKP</sequence>
<comment type="catalytic activity">
    <reaction evidence="4 5">
        <text>L-cysteine + L-glutamate + ATP = gamma-L-glutamyl-L-cysteine + ADP + phosphate + H(+)</text>
        <dbReference type="Rhea" id="RHEA:13285"/>
        <dbReference type="ChEBI" id="CHEBI:15378"/>
        <dbReference type="ChEBI" id="CHEBI:29985"/>
        <dbReference type="ChEBI" id="CHEBI:30616"/>
        <dbReference type="ChEBI" id="CHEBI:35235"/>
        <dbReference type="ChEBI" id="CHEBI:43474"/>
        <dbReference type="ChEBI" id="CHEBI:58173"/>
        <dbReference type="ChEBI" id="CHEBI:456216"/>
        <dbReference type="EC" id="6.3.2.2"/>
    </reaction>
</comment>
<keyword evidence="2 5" id="KW-0547">Nucleotide-binding</keyword>
<accession>A0A6V8LDZ4</accession>
<dbReference type="EMBL" id="BLPG01000001">
    <property type="protein sequence ID" value="GFJ92257.1"/>
    <property type="molecule type" value="Genomic_DNA"/>
</dbReference>
<proteinExistence type="inferred from homology"/>
<protein>
    <recommendedName>
        <fullName evidence="5">Putative glutamate--cysteine ligase 2</fullName>
        <ecNumber evidence="5">6.3.2.2</ecNumber>
    </recommendedName>
    <alternativeName>
        <fullName evidence="5">Gamma-glutamylcysteine synthetase 2</fullName>
        <shortName evidence="5">GCS 2</shortName>
        <shortName evidence="5">Gamma-GCS 2</shortName>
    </alternativeName>
</protein>
<dbReference type="EC" id="6.3.2.2" evidence="5"/>
<keyword evidence="3 5" id="KW-0067">ATP-binding</keyword>
<dbReference type="HAMAP" id="MF_01609">
    <property type="entry name" value="Glu_cys_ligase_2"/>
    <property type="match status" value="1"/>
</dbReference>
<keyword evidence="7" id="KW-1185">Reference proteome</keyword>
<gene>
    <name evidence="6" type="ORF">Prum_058990</name>
</gene>
<dbReference type="NCBIfam" id="NF010041">
    <property type="entry name" value="PRK13517.1-1"/>
    <property type="match status" value="1"/>
</dbReference>
<reference evidence="6 7" key="1">
    <citation type="submission" date="2020-03" db="EMBL/GenBank/DDBJ databases">
        <title>Whole genome shotgun sequence of Phytohabitans rumicis NBRC 108638.</title>
        <authorList>
            <person name="Komaki H."/>
            <person name="Tamura T."/>
        </authorList>
    </citation>
    <scope>NUCLEOTIDE SEQUENCE [LARGE SCALE GENOMIC DNA]</scope>
    <source>
        <strain evidence="6 7">NBRC 108638</strain>
    </source>
</reference>
<dbReference type="InterPro" id="IPR006336">
    <property type="entry name" value="GCS2"/>
</dbReference>
<comment type="function">
    <text evidence="5">ATP-dependent carboxylate-amine ligase which exhibits weak glutamate--cysteine ligase activity.</text>
</comment>
<dbReference type="NCBIfam" id="TIGR02050">
    <property type="entry name" value="gshA_cyan_rel"/>
    <property type="match status" value="1"/>
</dbReference>
<dbReference type="GO" id="GO:0042398">
    <property type="term" value="P:modified amino acid biosynthetic process"/>
    <property type="evidence" value="ECO:0007669"/>
    <property type="project" value="InterPro"/>
</dbReference>
<dbReference type="PANTHER" id="PTHR36510:SF1">
    <property type="entry name" value="GLUTAMATE--CYSTEINE LIGASE 2-RELATED"/>
    <property type="match status" value="1"/>
</dbReference>
<dbReference type="PANTHER" id="PTHR36510">
    <property type="entry name" value="GLUTAMATE--CYSTEINE LIGASE 2-RELATED"/>
    <property type="match status" value="1"/>
</dbReference>
<name>A0A6V8LDZ4_9ACTN</name>
<comment type="similarity">
    <text evidence="5">Belongs to the glutamate--cysteine ligase type 2 family. YbdK subfamily.</text>
</comment>
<dbReference type="InterPro" id="IPR011793">
    <property type="entry name" value="YbdK"/>
</dbReference>
<reference evidence="6 7" key="2">
    <citation type="submission" date="2020-03" db="EMBL/GenBank/DDBJ databases">
        <authorList>
            <person name="Ichikawa N."/>
            <person name="Kimura A."/>
            <person name="Kitahashi Y."/>
            <person name="Uohara A."/>
        </authorList>
    </citation>
    <scope>NUCLEOTIDE SEQUENCE [LARGE SCALE GENOMIC DNA]</scope>
    <source>
        <strain evidence="6 7">NBRC 108638</strain>
    </source>
</reference>
<dbReference type="InterPro" id="IPR050141">
    <property type="entry name" value="GCL_type2/YbdK_subfam"/>
</dbReference>
<evidence type="ECO:0000313" key="7">
    <source>
        <dbReference type="Proteomes" id="UP000482960"/>
    </source>
</evidence>
<evidence type="ECO:0000313" key="6">
    <source>
        <dbReference type="EMBL" id="GFJ92257.1"/>
    </source>
</evidence>
<evidence type="ECO:0000256" key="1">
    <source>
        <dbReference type="ARBA" id="ARBA00022598"/>
    </source>
</evidence>
<dbReference type="GO" id="GO:0005524">
    <property type="term" value="F:ATP binding"/>
    <property type="evidence" value="ECO:0007669"/>
    <property type="project" value="UniProtKB-KW"/>
</dbReference>
<dbReference type="AlphaFoldDB" id="A0A6V8LDZ4"/>
<dbReference type="Pfam" id="PF04107">
    <property type="entry name" value="GCS2"/>
    <property type="match status" value="1"/>
</dbReference>
<dbReference type="GO" id="GO:0004357">
    <property type="term" value="F:glutamate-cysteine ligase activity"/>
    <property type="evidence" value="ECO:0007669"/>
    <property type="project" value="UniProtKB-EC"/>
</dbReference>
<dbReference type="SUPFAM" id="SSF55931">
    <property type="entry name" value="Glutamine synthetase/guanido kinase"/>
    <property type="match status" value="1"/>
</dbReference>
<dbReference type="Proteomes" id="UP000482960">
    <property type="component" value="Unassembled WGS sequence"/>
</dbReference>
<dbReference type="Gene3D" id="3.30.590.20">
    <property type="match status" value="1"/>
</dbReference>
<evidence type="ECO:0000256" key="2">
    <source>
        <dbReference type="ARBA" id="ARBA00022741"/>
    </source>
</evidence>
<keyword evidence="1 5" id="KW-0436">Ligase</keyword>
<evidence type="ECO:0000256" key="3">
    <source>
        <dbReference type="ARBA" id="ARBA00022840"/>
    </source>
</evidence>
<organism evidence="6 7">
    <name type="scientific">Phytohabitans rumicis</name>
    <dbReference type="NCBI Taxonomy" id="1076125"/>
    <lineage>
        <taxon>Bacteria</taxon>
        <taxon>Bacillati</taxon>
        <taxon>Actinomycetota</taxon>
        <taxon>Actinomycetes</taxon>
        <taxon>Micromonosporales</taxon>
        <taxon>Micromonosporaceae</taxon>
    </lineage>
</organism>
<evidence type="ECO:0000256" key="4">
    <source>
        <dbReference type="ARBA" id="ARBA00048819"/>
    </source>
</evidence>
<comment type="caution">
    <text evidence="6">The sequence shown here is derived from an EMBL/GenBank/DDBJ whole genome shotgun (WGS) entry which is preliminary data.</text>
</comment>
<evidence type="ECO:0000256" key="5">
    <source>
        <dbReference type="HAMAP-Rule" id="MF_01609"/>
    </source>
</evidence>
<dbReference type="RefSeq" id="WP_173079184.1">
    <property type="nucleotide sequence ID" value="NZ_BAABJB010000013.1"/>
</dbReference>
<dbReference type="InterPro" id="IPR014746">
    <property type="entry name" value="Gln_synth/guanido_kin_cat_dom"/>
</dbReference>